<evidence type="ECO:0000259" key="4">
    <source>
        <dbReference type="Pfam" id="PF20906"/>
    </source>
</evidence>
<dbReference type="InterPro" id="IPR027479">
    <property type="entry name" value="S-Me-THD_N_sf"/>
</dbReference>
<dbReference type="Gene3D" id="3.30.420.40">
    <property type="match status" value="1"/>
</dbReference>
<dbReference type="SUPFAM" id="SSF160991">
    <property type="entry name" value="CV3147-like"/>
    <property type="match status" value="1"/>
</dbReference>
<dbReference type="OrthoDB" id="5404895at2759"/>
<dbReference type="Proteomes" id="UP000515163">
    <property type="component" value="Unplaced"/>
</dbReference>
<dbReference type="InterPro" id="IPR024071">
    <property type="entry name" value="S-Me-THD_C_sf"/>
</dbReference>
<evidence type="ECO:0000259" key="1">
    <source>
        <dbReference type="Pfam" id="PF01968"/>
    </source>
</evidence>
<dbReference type="GO" id="GO:0016787">
    <property type="term" value="F:hydrolase activity"/>
    <property type="evidence" value="ECO:0007669"/>
    <property type="project" value="InterPro"/>
</dbReference>
<dbReference type="InterPro" id="IPR008040">
    <property type="entry name" value="Hydant_A_N"/>
</dbReference>
<keyword evidence="5" id="KW-1185">Reference proteome</keyword>
<dbReference type="AlphaFoldDB" id="A0A6P8IQA1"/>
<feature type="domain" description="Hydantoinase A/oxoprolinase" evidence="1">
    <location>
        <begin position="197"/>
        <end position="366"/>
    </location>
</feature>
<accession>A0A6P8IQA1</accession>
<feature type="domain" description="Hydantoinase/oxoprolinase N-terminal" evidence="2">
    <location>
        <begin position="6"/>
        <end position="175"/>
    </location>
</feature>
<dbReference type="PANTHER" id="PTHR11365">
    <property type="entry name" value="5-OXOPROLINASE RELATED"/>
    <property type="match status" value="1"/>
</dbReference>
<dbReference type="InterPro" id="IPR045079">
    <property type="entry name" value="Oxoprolinase-like"/>
</dbReference>
<protein>
    <submittedName>
        <fullName evidence="6">Uncharacterized protein LOC116303790</fullName>
    </submittedName>
</protein>
<proteinExistence type="predicted"/>
<dbReference type="Gene3D" id="2.40.390.10">
    <property type="entry name" value="CV3147-like"/>
    <property type="match status" value="1"/>
</dbReference>
<dbReference type="InterPro" id="IPR043129">
    <property type="entry name" value="ATPase_NBD"/>
</dbReference>
<feature type="domain" description="S-Me-THD-like C-terminal" evidence="4">
    <location>
        <begin position="761"/>
        <end position="951"/>
    </location>
</feature>
<gene>
    <name evidence="6" type="primary">LOC116303790</name>
</gene>
<organism evidence="5 6">
    <name type="scientific">Actinia tenebrosa</name>
    <name type="common">Australian red waratah sea anemone</name>
    <dbReference type="NCBI Taxonomy" id="6105"/>
    <lineage>
        <taxon>Eukaryota</taxon>
        <taxon>Metazoa</taxon>
        <taxon>Cnidaria</taxon>
        <taxon>Anthozoa</taxon>
        <taxon>Hexacorallia</taxon>
        <taxon>Actiniaria</taxon>
        <taxon>Actiniidae</taxon>
        <taxon>Actinia</taxon>
    </lineage>
</organism>
<dbReference type="GeneID" id="116303790"/>
<sequence>MAGLVIGVDVGGTNTDAAIIKNTDFICSGKTPTTDDVTSGLERAINSAIDNLPNGYSHQDIKRVNIGTTHFVNAVVQRKDIVPVAVLRICGPASRSVPPFFDSPPDLKKVIAGPYYYLQGGYEFDGQQVISEVDDEEIRRVAKEIHSKGIRNVVINGVFSSVCAAQENHVRDVILQSYSSISMTLSHEVGLIGYLERENASILNETLKPLCSKTVAAFSLALQRIGLRCPFYLTQNDGTIIRAQKALEFPVLTFASGPTNSMRGAALLSKIKDAIVVDIGGTTSDVGVLNNGFPRQSSTRVRVGGVNTNFRMPDVLSFGLGGGSHVMEDKKMGHITVGPRSVGYKLEKESRVFGGEVLTATDIAVAASLCDLGDRTKVKGLTKDFKMKTLDVIKKMIEDVIDQVKTSKEDQPVVLVGGGSILVDKTWQLKGASSFHVPPHFQAANAVGAALSKISGIVDTVFHLENRTEQEVKKEAEVLAHKKAVENGADQSTIETVEISAIKLAYLPGNVIHIKVKAVGDLSEHELHSSMKDFQNDEAQLATETVQSEPYKPSSAAYSPHRYVQPDEDYQITYATDTTCHSEPTIDPATGDWLLSKFDVECIAIGAGILGCGGGGSLYIGKLRILQLLRSGKEIRIIHPDSVSGPVAFVAFMGAPVILLEKLPSGEESVSAVQALQPREKTGVTGPLHAIASAEVGGMNSLEPLAAAALLGLPVVDADGMGRAFPELQMFIPFVYGVNPYPASIADEKENVLCINKVESSKSLEKFFRVVCIKMGCSAAISALFTPEDIKERFVHFSLSHARKLGKAVLQARKDKTSPVDAILSQEEGKLLYKGKIADLERTTVEGFSRGIITITSSDQEQPLLVEFQNENYLAYTKNEDGTTNILACVPDLISLVDSETGEPIPTEEVRYGLRVAVLAMCSNPLWTTPEGLQTVGPRAFGYKDIEYKPVGKYIEHPPIPKPRTRKP</sequence>
<dbReference type="InterPro" id="IPR048350">
    <property type="entry name" value="S-Me-THD-like_C"/>
</dbReference>
<name>A0A6P8IQA1_ACTTE</name>
<dbReference type="KEGG" id="aten:116303790"/>
<dbReference type="InterPro" id="IPR002821">
    <property type="entry name" value="Hydantoinase_A"/>
</dbReference>
<dbReference type="Pfam" id="PF20906">
    <property type="entry name" value="S-Me-THD_C"/>
    <property type="match status" value="1"/>
</dbReference>
<dbReference type="Pfam" id="PF05378">
    <property type="entry name" value="Hydant_A_N"/>
    <property type="match status" value="1"/>
</dbReference>
<evidence type="ECO:0000313" key="6">
    <source>
        <dbReference type="RefSeq" id="XP_031569251.1"/>
    </source>
</evidence>
<feature type="domain" description="S-Me-THD N-terminal" evidence="3">
    <location>
        <begin position="599"/>
        <end position="756"/>
    </location>
</feature>
<evidence type="ECO:0000313" key="5">
    <source>
        <dbReference type="Proteomes" id="UP000515163"/>
    </source>
</evidence>
<dbReference type="Gene3D" id="3.40.1610.10">
    <property type="entry name" value="CV3147-like domain"/>
    <property type="match status" value="1"/>
</dbReference>
<dbReference type="Pfam" id="PF01968">
    <property type="entry name" value="Hydantoinase_A"/>
    <property type="match status" value="1"/>
</dbReference>
<dbReference type="InParanoid" id="A0A6P8IQA1"/>
<dbReference type="SUPFAM" id="SSF53067">
    <property type="entry name" value="Actin-like ATPase domain"/>
    <property type="match status" value="2"/>
</dbReference>
<dbReference type="RefSeq" id="XP_031569251.1">
    <property type="nucleotide sequence ID" value="XM_031713391.1"/>
</dbReference>
<evidence type="ECO:0000259" key="2">
    <source>
        <dbReference type="Pfam" id="PF05378"/>
    </source>
</evidence>
<dbReference type="Pfam" id="PF06032">
    <property type="entry name" value="S-Me-THD_N"/>
    <property type="match status" value="1"/>
</dbReference>
<dbReference type="PANTHER" id="PTHR11365:SF10">
    <property type="entry name" value="HYDANTOINASE_OXOPROLINASE"/>
    <property type="match status" value="1"/>
</dbReference>
<dbReference type="InterPro" id="IPR010318">
    <property type="entry name" value="S-Me-THD_N"/>
</dbReference>
<evidence type="ECO:0000259" key="3">
    <source>
        <dbReference type="Pfam" id="PF06032"/>
    </source>
</evidence>
<reference evidence="6" key="1">
    <citation type="submission" date="2025-08" db="UniProtKB">
        <authorList>
            <consortium name="RefSeq"/>
        </authorList>
    </citation>
    <scope>IDENTIFICATION</scope>
    <source>
        <tissue evidence="6">Tentacle</tissue>
    </source>
</reference>